<dbReference type="Proteomes" id="UP001231189">
    <property type="component" value="Unassembled WGS sequence"/>
</dbReference>
<dbReference type="EMBL" id="JAUUTY010000004">
    <property type="protein sequence ID" value="KAK1647016.1"/>
    <property type="molecule type" value="Genomic_DNA"/>
</dbReference>
<accession>A0AAD8S792</accession>
<protein>
    <recommendedName>
        <fullName evidence="4">Integrase zinc-binding domain-containing protein</fullName>
    </recommendedName>
</protein>
<evidence type="ECO:0000256" key="1">
    <source>
        <dbReference type="SAM" id="Phobius"/>
    </source>
</evidence>
<keyword evidence="1" id="KW-1133">Transmembrane helix</keyword>
<keyword evidence="1" id="KW-0812">Transmembrane</keyword>
<sequence>MLSKLGSGLKPIPPGIFLEHLRIPSVKGANAENPDLAVSPAREVMAIIPAWTQPFLDYLIDRKLPEDEVLVRQIIRRARSYTIVDGQLYKRSANGVFLKCVSNQDGIEILREIHAGDCGHHAAPRSLVAKAFRLGFWLTAKEDAEKLVKTCRGYLTKSYSRLCGRRTPERKEFSGGQESGEIPSPGEIDAIAIAIELDIISIIIIIISTIYTAITTAAPRHRCNDLGWILII</sequence>
<dbReference type="AlphaFoldDB" id="A0AAD8S792"/>
<evidence type="ECO:0008006" key="4">
    <source>
        <dbReference type="Google" id="ProtNLM"/>
    </source>
</evidence>
<dbReference type="PANTHER" id="PTHR48475:SF2">
    <property type="entry name" value="RIBONUCLEASE H"/>
    <property type="match status" value="1"/>
</dbReference>
<keyword evidence="1" id="KW-0472">Membrane</keyword>
<evidence type="ECO:0000313" key="2">
    <source>
        <dbReference type="EMBL" id="KAK1647016.1"/>
    </source>
</evidence>
<gene>
    <name evidence="2" type="ORF">QYE76_064821</name>
</gene>
<comment type="caution">
    <text evidence="2">The sequence shown here is derived from an EMBL/GenBank/DDBJ whole genome shotgun (WGS) entry which is preliminary data.</text>
</comment>
<dbReference type="Gene3D" id="1.10.340.70">
    <property type="match status" value="1"/>
</dbReference>
<reference evidence="2" key="1">
    <citation type="submission" date="2023-07" db="EMBL/GenBank/DDBJ databases">
        <title>A chromosome-level genome assembly of Lolium multiflorum.</title>
        <authorList>
            <person name="Chen Y."/>
            <person name="Copetti D."/>
            <person name="Kolliker R."/>
            <person name="Studer B."/>
        </authorList>
    </citation>
    <scope>NUCLEOTIDE SEQUENCE</scope>
    <source>
        <strain evidence="2">02402/16</strain>
        <tissue evidence="2">Leaf</tissue>
    </source>
</reference>
<keyword evidence="3" id="KW-1185">Reference proteome</keyword>
<proteinExistence type="predicted"/>
<organism evidence="2 3">
    <name type="scientific">Lolium multiflorum</name>
    <name type="common">Italian ryegrass</name>
    <name type="synonym">Lolium perenne subsp. multiflorum</name>
    <dbReference type="NCBI Taxonomy" id="4521"/>
    <lineage>
        <taxon>Eukaryota</taxon>
        <taxon>Viridiplantae</taxon>
        <taxon>Streptophyta</taxon>
        <taxon>Embryophyta</taxon>
        <taxon>Tracheophyta</taxon>
        <taxon>Spermatophyta</taxon>
        <taxon>Magnoliopsida</taxon>
        <taxon>Liliopsida</taxon>
        <taxon>Poales</taxon>
        <taxon>Poaceae</taxon>
        <taxon>BOP clade</taxon>
        <taxon>Pooideae</taxon>
        <taxon>Poodae</taxon>
        <taxon>Poeae</taxon>
        <taxon>Poeae Chloroplast Group 2 (Poeae type)</taxon>
        <taxon>Loliodinae</taxon>
        <taxon>Loliinae</taxon>
        <taxon>Lolium</taxon>
    </lineage>
</organism>
<evidence type="ECO:0000313" key="3">
    <source>
        <dbReference type="Proteomes" id="UP001231189"/>
    </source>
</evidence>
<dbReference type="PANTHER" id="PTHR48475">
    <property type="entry name" value="RIBONUCLEASE H"/>
    <property type="match status" value="1"/>
</dbReference>
<feature type="transmembrane region" description="Helical" evidence="1">
    <location>
        <begin position="191"/>
        <end position="214"/>
    </location>
</feature>
<name>A0AAD8S792_LOLMU</name>